<evidence type="ECO:0000313" key="1">
    <source>
        <dbReference type="EMBL" id="WUN81126.1"/>
    </source>
</evidence>
<dbReference type="EMBL" id="CP108036">
    <property type="protein sequence ID" value="WUN81126.1"/>
    <property type="molecule type" value="Genomic_DNA"/>
</dbReference>
<accession>A0ABZ1QER0</accession>
<gene>
    <name evidence="1" type="ORF">OHA91_22950</name>
</gene>
<keyword evidence="2" id="KW-1185">Reference proteome</keyword>
<dbReference type="Proteomes" id="UP001432312">
    <property type="component" value="Chromosome"/>
</dbReference>
<organism evidence="1 2">
    <name type="scientific">Streptomyces erythrochromogenes</name>
    <dbReference type="NCBI Taxonomy" id="285574"/>
    <lineage>
        <taxon>Bacteria</taxon>
        <taxon>Bacillati</taxon>
        <taxon>Actinomycetota</taxon>
        <taxon>Actinomycetes</taxon>
        <taxon>Kitasatosporales</taxon>
        <taxon>Streptomycetaceae</taxon>
        <taxon>Streptomyces</taxon>
    </lineage>
</organism>
<dbReference type="GeneID" id="95498957"/>
<protein>
    <submittedName>
        <fullName evidence="1">Uncharacterized protein</fullName>
    </submittedName>
</protein>
<proteinExistence type="predicted"/>
<dbReference type="RefSeq" id="WP_030659780.1">
    <property type="nucleotide sequence ID" value="NZ_CP108036.1"/>
</dbReference>
<evidence type="ECO:0000313" key="2">
    <source>
        <dbReference type="Proteomes" id="UP001432312"/>
    </source>
</evidence>
<sequence>MSGEARIQAAAATIRAAWEAGYATAGDLALALDSCCLLRSPDPLAVPAPLQAPAEGGVPDAA</sequence>
<reference evidence="1" key="1">
    <citation type="submission" date="2022-10" db="EMBL/GenBank/DDBJ databases">
        <title>The complete genomes of actinobacterial strains from the NBC collection.</title>
        <authorList>
            <person name="Joergensen T.S."/>
            <person name="Alvarez Arevalo M."/>
            <person name="Sterndorff E.B."/>
            <person name="Faurdal D."/>
            <person name="Vuksanovic O."/>
            <person name="Mourched A.-S."/>
            <person name="Charusanti P."/>
            <person name="Shaw S."/>
            <person name="Blin K."/>
            <person name="Weber T."/>
        </authorList>
    </citation>
    <scope>NUCLEOTIDE SEQUENCE</scope>
    <source>
        <strain evidence="1">NBC_00303</strain>
    </source>
</reference>
<name>A0ABZ1QER0_9ACTN</name>